<evidence type="ECO:0000313" key="2">
    <source>
        <dbReference type="EMBL" id="CAD1839720.1"/>
    </source>
</evidence>
<name>A0A6V7Q9K3_ANACO</name>
<feature type="region of interest" description="Disordered" evidence="1">
    <location>
        <begin position="72"/>
        <end position="121"/>
    </location>
</feature>
<feature type="compositionally biased region" description="Low complexity" evidence="1">
    <location>
        <begin position="101"/>
        <end position="114"/>
    </location>
</feature>
<sequence length="293" mass="32341">MPDQAEPSARPEASAPPDLIEQLAALTEVIKQQSVLLQRIYEIITQWSGVETGASVQQALLVGHGVTPVQERTMAPGQSQDQKRHFPDDGGQASSRRPLRLSRSCSQGRGSSGRQHSRDCFSRDRHRGRCVFPASTVGVPARSRRRSVGLQRDLVRWIQDFERKPRSPYLPNLVKVSLVVSLFFSAAVALGRFEGHYGFLCLDPWSVVAVPDCWGPSGLTVDPDTCKLVGRARECHSGMRFQCDECRSFCWTVLEPATLGVVYGTARYRQGGSVLGSPGEMVSDAFPYLLVRL</sequence>
<dbReference type="AlphaFoldDB" id="A0A6V7Q9K3"/>
<accession>A0A6V7Q9K3</accession>
<proteinExistence type="predicted"/>
<protein>
    <submittedName>
        <fullName evidence="2">Uncharacterized protein</fullName>
    </submittedName>
</protein>
<evidence type="ECO:0000256" key="1">
    <source>
        <dbReference type="SAM" id="MobiDB-lite"/>
    </source>
</evidence>
<gene>
    <name evidence="2" type="ORF">CB5_LOCUS22931</name>
</gene>
<organism evidence="2">
    <name type="scientific">Ananas comosus var. bracteatus</name>
    <name type="common">red pineapple</name>
    <dbReference type="NCBI Taxonomy" id="296719"/>
    <lineage>
        <taxon>Eukaryota</taxon>
        <taxon>Viridiplantae</taxon>
        <taxon>Streptophyta</taxon>
        <taxon>Embryophyta</taxon>
        <taxon>Tracheophyta</taxon>
        <taxon>Spermatophyta</taxon>
        <taxon>Magnoliopsida</taxon>
        <taxon>Liliopsida</taxon>
        <taxon>Poales</taxon>
        <taxon>Bromeliaceae</taxon>
        <taxon>Bromelioideae</taxon>
        <taxon>Ananas</taxon>
    </lineage>
</organism>
<dbReference type="EMBL" id="LR862134">
    <property type="protein sequence ID" value="CAD1839720.1"/>
    <property type="molecule type" value="Genomic_DNA"/>
</dbReference>
<reference evidence="2" key="1">
    <citation type="submission" date="2020-07" db="EMBL/GenBank/DDBJ databases">
        <authorList>
            <person name="Lin J."/>
        </authorList>
    </citation>
    <scope>NUCLEOTIDE SEQUENCE</scope>
</reference>